<gene>
    <name evidence="1" type="ORF">F2P56_001859</name>
</gene>
<accession>A0A833YEE0</accession>
<reference evidence="1" key="2">
    <citation type="submission" date="2020-03" db="EMBL/GenBank/DDBJ databases">
        <title>Walnut 2.0.</title>
        <authorList>
            <person name="Marrano A."/>
            <person name="Britton M."/>
            <person name="Zimin A.V."/>
            <person name="Zaini P.A."/>
            <person name="Workman R."/>
            <person name="Puiu D."/>
            <person name="Bianco L."/>
            <person name="Allen B.J."/>
            <person name="Troggio M."/>
            <person name="Leslie C.A."/>
            <person name="Timp W."/>
            <person name="Dendekar A."/>
            <person name="Salzberg S.L."/>
            <person name="Neale D.B."/>
        </authorList>
    </citation>
    <scope>NUCLEOTIDE SEQUENCE</scope>
    <source>
        <tissue evidence="1">Leaves</tissue>
    </source>
</reference>
<organism evidence="1 2">
    <name type="scientific">Juglans regia</name>
    <name type="common">English walnut</name>
    <dbReference type="NCBI Taxonomy" id="51240"/>
    <lineage>
        <taxon>Eukaryota</taxon>
        <taxon>Viridiplantae</taxon>
        <taxon>Streptophyta</taxon>
        <taxon>Embryophyta</taxon>
        <taxon>Tracheophyta</taxon>
        <taxon>Spermatophyta</taxon>
        <taxon>Magnoliopsida</taxon>
        <taxon>eudicotyledons</taxon>
        <taxon>Gunneridae</taxon>
        <taxon>Pentapetalae</taxon>
        <taxon>rosids</taxon>
        <taxon>fabids</taxon>
        <taxon>Fagales</taxon>
        <taxon>Juglandaceae</taxon>
        <taxon>Juglans</taxon>
    </lineage>
</organism>
<comment type="caution">
    <text evidence="1">The sequence shown here is derived from an EMBL/GenBank/DDBJ whole genome shotgun (WGS) entry which is preliminary data.</text>
</comment>
<dbReference type="AlphaFoldDB" id="A0A833YEE0"/>
<dbReference type="Proteomes" id="UP000619265">
    <property type="component" value="Unassembled WGS sequence"/>
</dbReference>
<proteinExistence type="predicted"/>
<dbReference type="Gramene" id="Jr01_20150_p1">
    <property type="protein sequence ID" value="cds.Jr01_20150_p1"/>
    <property type="gene ID" value="Jr01_20150"/>
</dbReference>
<sequence length="109" mass="12174">MQVELYVKIPSAKYNEPSPTVISGQEPLLFNFCSGFKRSKRGANEKVRRVFEKSNVLELLGSQLLSLGHLKTDQGSDYKSTSQRVLGESIRFTLYMASMAVAGTIKPSW</sequence>
<reference evidence="1" key="1">
    <citation type="submission" date="2015-10" db="EMBL/GenBank/DDBJ databases">
        <authorList>
            <person name="Martinez-Garcia P.J."/>
            <person name="Crepeau M.W."/>
            <person name="Puiu D."/>
            <person name="Gonzalez-Ibeas D."/>
            <person name="Whalen J."/>
            <person name="Stevens K."/>
            <person name="Paul R."/>
            <person name="Butterfield T."/>
            <person name="Britton M."/>
            <person name="Reagan R."/>
            <person name="Chakraborty S."/>
            <person name="Walawage S.L."/>
            <person name="Vasquez-Gross H.A."/>
            <person name="Cardeno C."/>
            <person name="Famula R."/>
            <person name="Pratt K."/>
            <person name="Kuruganti S."/>
            <person name="Aradhya M.K."/>
            <person name="Leslie C.A."/>
            <person name="Dandekar A.M."/>
            <person name="Salzberg S.L."/>
            <person name="Wegrzyn J.L."/>
            <person name="Langley C.H."/>
            <person name="Neale D.B."/>
        </authorList>
    </citation>
    <scope>NUCLEOTIDE SEQUENCE</scope>
    <source>
        <tissue evidence="1">Leaves</tissue>
    </source>
</reference>
<evidence type="ECO:0000313" key="1">
    <source>
        <dbReference type="EMBL" id="KAF5481189.1"/>
    </source>
</evidence>
<evidence type="ECO:0000313" key="2">
    <source>
        <dbReference type="Proteomes" id="UP000619265"/>
    </source>
</evidence>
<name>A0A833YEE0_JUGRE</name>
<dbReference type="EMBL" id="LIHL02000001">
    <property type="protein sequence ID" value="KAF5481189.1"/>
    <property type="molecule type" value="Genomic_DNA"/>
</dbReference>
<protein>
    <submittedName>
        <fullName evidence="1">Uncharacterized protein</fullName>
    </submittedName>
</protein>